<dbReference type="GO" id="GO:0006355">
    <property type="term" value="P:regulation of DNA-templated transcription"/>
    <property type="evidence" value="ECO:0007669"/>
    <property type="project" value="InterPro"/>
</dbReference>
<feature type="non-terminal residue" evidence="4">
    <location>
        <position position="1"/>
    </location>
</feature>
<evidence type="ECO:0000313" key="5">
    <source>
        <dbReference type="Proteomes" id="UP000078046"/>
    </source>
</evidence>
<evidence type="ECO:0000256" key="2">
    <source>
        <dbReference type="ARBA" id="ARBA00023054"/>
    </source>
</evidence>
<feature type="coiled-coil region" evidence="3">
    <location>
        <begin position="82"/>
        <end position="227"/>
    </location>
</feature>
<comment type="caution">
    <text evidence="4">The sequence shown here is derived from an EMBL/GenBank/DDBJ whole genome shotgun (WGS) entry which is preliminary data.</text>
</comment>
<evidence type="ECO:0000256" key="3">
    <source>
        <dbReference type="SAM" id="Coils"/>
    </source>
</evidence>
<proteinExistence type="inferred from homology"/>
<name>A0A177AXB2_9BILA</name>
<evidence type="ECO:0000313" key="4">
    <source>
        <dbReference type="EMBL" id="OAF66041.1"/>
    </source>
</evidence>
<reference evidence="4 5" key="1">
    <citation type="submission" date="2016-04" db="EMBL/GenBank/DDBJ databases">
        <title>The genome of Intoshia linei affirms orthonectids as highly simplified spiralians.</title>
        <authorList>
            <person name="Mikhailov K.V."/>
            <person name="Slusarev G.S."/>
            <person name="Nikitin M.A."/>
            <person name="Logacheva M.D."/>
            <person name="Penin A."/>
            <person name="Aleoshin V."/>
            <person name="Panchin Y.V."/>
        </authorList>
    </citation>
    <scope>NUCLEOTIDE SEQUENCE [LARGE SCALE GENOMIC DNA]</scope>
    <source>
        <strain evidence="4">Intl2013</strain>
        <tissue evidence="4">Whole animal</tissue>
    </source>
</reference>
<evidence type="ECO:0000256" key="1">
    <source>
        <dbReference type="ARBA" id="ARBA00008275"/>
    </source>
</evidence>
<dbReference type="Pfam" id="PF09738">
    <property type="entry name" value="LRRFIP"/>
    <property type="match status" value="1"/>
</dbReference>
<gene>
    <name evidence="4" type="ORF">A3Q56_06238</name>
</gene>
<dbReference type="AlphaFoldDB" id="A0A177AXB2"/>
<accession>A0A177AXB2</accession>
<comment type="similarity">
    <text evidence="1">Belongs to the LRRFIP family.</text>
</comment>
<keyword evidence="2 3" id="KW-0175">Coiled coil</keyword>
<sequence length="243" mass="28468">ECNRLSHELKNSKNTVKRYETMITCRDELIKNHNLLYVKLPEPNPDIDLFITPTIMNGNFTQEETDNTNYEEKAELITIESAKLLNLNNESLDSKLKAFQNEIQDSRENIKNLTEKIKDERNKNELKQLSQISNAETEKDVAVNIKTTRQLNEYKLKITKLEQEKTSLNNDILRFTTKLKRYKENNDKAEDEIENIKSINRKLQRLVRSLETKVDDLNSKNASLLHRITKKKNSRKKSGETNC</sequence>
<dbReference type="EMBL" id="LWCA01001054">
    <property type="protein sequence ID" value="OAF66041.1"/>
    <property type="molecule type" value="Genomic_DNA"/>
</dbReference>
<dbReference type="OrthoDB" id="10028421at2759"/>
<protein>
    <submittedName>
        <fullName evidence="4">Uncharacterized protein</fullName>
    </submittedName>
</protein>
<dbReference type="Proteomes" id="UP000078046">
    <property type="component" value="Unassembled WGS sequence"/>
</dbReference>
<keyword evidence="5" id="KW-1185">Reference proteome</keyword>
<dbReference type="InterPro" id="IPR019139">
    <property type="entry name" value="LRRFIP1/2"/>
</dbReference>
<organism evidence="4 5">
    <name type="scientific">Intoshia linei</name>
    <dbReference type="NCBI Taxonomy" id="1819745"/>
    <lineage>
        <taxon>Eukaryota</taxon>
        <taxon>Metazoa</taxon>
        <taxon>Spiralia</taxon>
        <taxon>Lophotrochozoa</taxon>
        <taxon>Mesozoa</taxon>
        <taxon>Orthonectida</taxon>
        <taxon>Rhopaluridae</taxon>
        <taxon>Intoshia</taxon>
    </lineage>
</organism>